<dbReference type="PROSITE" id="PS51375">
    <property type="entry name" value="PPR"/>
    <property type="match status" value="9"/>
</dbReference>
<evidence type="ECO:0000256" key="1">
    <source>
        <dbReference type="ARBA" id="ARBA00007626"/>
    </source>
</evidence>
<feature type="repeat" description="PPR" evidence="3">
    <location>
        <begin position="293"/>
        <end position="327"/>
    </location>
</feature>
<dbReference type="OrthoDB" id="185373at2759"/>
<dbReference type="GO" id="GO:0008168">
    <property type="term" value="F:methyltransferase activity"/>
    <property type="evidence" value="ECO:0007669"/>
    <property type="project" value="UniProtKB-KW"/>
</dbReference>
<dbReference type="Pfam" id="PF13041">
    <property type="entry name" value="PPR_2"/>
    <property type="match status" value="3"/>
</dbReference>
<feature type="repeat" description="PPR" evidence="3">
    <location>
        <begin position="328"/>
        <end position="362"/>
    </location>
</feature>
<feature type="repeat" description="PPR" evidence="3">
    <location>
        <begin position="153"/>
        <end position="187"/>
    </location>
</feature>
<feature type="repeat" description="PPR" evidence="3">
    <location>
        <begin position="258"/>
        <end position="292"/>
    </location>
</feature>
<sequence length="517" mass="59118">MYNPCLRQLCSLVDPIKRNPNLSPCKFPVPHRSIPDPCGQDHDLVSVAHSYLIHDDWSKLNALARSLNPFRIKHILLKIRRDPVLSLKFYEWSLNHTPDSQTLETHSVILHILCKFRRFRAAESILRETLLPKVSISELFDSLLYTYRLCESSPNVFDSLFKTYAHLKKFRNATETFCRMRGYGFLPTIRSCNALMSSLLDHGRPDIALSFYRELRRCRISPNGYTLNMIMLAFSSLGRLEKALEVFEKMEAMGFSPTVSSFNTMIAAYCKCRLMNFAVKLKNEMEVKGLDPNVITYNTLIYGFCIEGKLNEANKILSEMKAKDACPNVVTYNILINGYCQMGNGEMGFRIYEEMVKNGVKADIVTFNALISGFCNEGKTKKASYLVKELDSKNLVPNASTFSSLIIGQCKKQNSERAFEIYKAMKKNGCYPNYETFNILIVAFVENKDYEGALEVLKDMLEAWIAPDKMLLTELSEGLHRSGKSRMARRFLSQAGVLRFLPKTFLDLHSCYDELDS</sequence>
<dbReference type="SUPFAM" id="SSF81901">
    <property type="entry name" value="HCP-like"/>
    <property type="match status" value="1"/>
</dbReference>
<reference evidence="4 5" key="1">
    <citation type="journal article" date="2017" name="Nature">
        <title>The Apostasia genome and the evolution of orchids.</title>
        <authorList>
            <person name="Zhang G.Q."/>
            <person name="Liu K.W."/>
            <person name="Li Z."/>
            <person name="Lohaus R."/>
            <person name="Hsiao Y.Y."/>
            <person name="Niu S.C."/>
            <person name="Wang J.Y."/>
            <person name="Lin Y.C."/>
            <person name="Xu Q."/>
            <person name="Chen L.J."/>
            <person name="Yoshida K."/>
            <person name="Fujiwara S."/>
            <person name="Wang Z.W."/>
            <person name="Zhang Y.Q."/>
            <person name="Mitsuda N."/>
            <person name="Wang M."/>
            <person name="Liu G.H."/>
            <person name="Pecoraro L."/>
            <person name="Huang H.X."/>
            <person name="Xiao X.J."/>
            <person name="Lin M."/>
            <person name="Wu X.Y."/>
            <person name="Wu W.L."/>
            <person name="Chen Y.Y."/>
            <person name="Chang S.B."/>
            <person name="Sakamoto S."/>
            <person name="Ohme-Takagi M."/>
            <person name="Yagi M."/>
            <person name="Zeng S.J."/>
            <person name="Shen C.Y."/>
            <person name="Yeh C.M."/>
            <person name="Luo Y.B."/>
            <person name="Tsai W.C."/>
            <person name="Van de Peer Y."/>
            <person name="Liu Z.J."/>
        </authorList>
    </citation>
    <scope>NUCLEOTIDE SEQUENCE [LARGE SCALE GENOMIC DNA]</scope>
    <source>
        <strain evidence="5">cv. Shenzhen</strain>
        <tissue evidence="4">Stem</tissue>
    </source>
</reference>
<dbReference type="Pfam" id="PF13812">
    <property type="entry name" value="PPR_3"/>
    <property type="match status" value="1"/>
</dbReference>
<gene>
    <name evidence="4" type="ORF">AXF42_Ash012889</name>
</gene>
<proteinExistence type="inferred from homology"/>
<protein>
    <submittedName>
        <fullName evidence="4">Pentatricopeptide repeat-containing protein</fullName>
        <ecNumber evidence="4">2.1.1.204</ecNumber>
    </submittedName>
</protein>
<evidence type="ECO:0000313" key="4">
    <source>
        <dbReference type="EMBL" id="PKA58166.1"/>
    </source>
</evidence>
<feature type="repeat" description="PPR" evidence="3">
    <location>
        <begin position="433"/>
        <end position="467"/>
    </location>
</feature>
<dbReference type="PANTHER" id="PTHR47447">
    <property type="entry name" value="OS03G0856100 PROTEIN"/>
    <property type="match status" value="1"/>
</dbReference>
<dbReference type="PANTHER" id="PTHR47447:SF28">
    <property type="entry name" value="PENTACOTRIPEPTIDE-REPEAT REGION OF PRORP DOMAIN-CONTAINING PROTEIN"/>
    <property type="match status" value="1"/>
</dbReference>
<comment type="similarity">
    <text evidence="1">Belongs to the PPR family. P subfamily.</text>
</comment>
<keyword evidence="2" id="KW-0677">Repeat</keyword>
<dbReference type="Gene3D" id="1.25.40.10">
    <property type="entry name" value="Tetratricopeptide repeat domain"/>
    <property type="match status" value="3"/>
</dbReference>
<dbReference type="EC" id="2.1.1.204" evidence="4"/>
<feature type="repeat" description="PPR" evidence="3">
    <location>
        <begin position="398"/>
        <end position="432"/>
    </location>
</feature>
<dbReference type="NCBIfam" id="TIGR00756">
    <property type="entry name" value="PPR"/>
    <property type="match status" value="8"/>
</dbReference>
<evidence type="ECO:0000256" key="3">
    <source>
        <dbReference type="PROSITE-ProRule" id="PRU00708"/>
    </source>
</evidence>
<dbReference type="EMBL" id="KZ451955">
    <property type="protein sequence ID" value="PKA58166.1"/>
    <property type="molecule type" value="Genomic_DNA"/>
</dbReference>
<dbReference type="AlphaFoldDB" id="A0A2I0ARS2"/>
<dbReference type="GO" id="GO:0032259">
    <property type="term" value="P:methylation"/>
    <property type="evidence" value="ECO:0007669"/>
    <property type="project" value="UniProtKB-KW"/>
</dbReference>
<accession>A0A2I0ARS2</accession>
<keyword evidence="4" id="KW-0808">Transferase</keyword>
<organism evidence="4 5">
    <name type="scientific">Apostasia shenzhenica</name>
    <dbReference type="NCBI Taxonomy" id="1088818"/>
    <lineage>
        <taxon>Eukaryota</taxon>
        <taxon>Viridiplantae</taxon>
        <taxon>Streptophyta</taxon>
        <taxon>Embryophyta</taxon>
        <taxon>Tracheophyta</taxon>
        <taxon>Spermatophyta</taxon>
        <taxon>Magnoliopsida</taxon>
        <taxon>Liliopsida</taxon>
        <taxon>Asparagales</taxon>
        <taxon>Orchidaceae</taxon>
        <taxon>Apostasioideae</taxon>
        <taxon>Apostasia</taxon>
    </lineage>
</organism>
<dbReference type="InterPro" id="IPR002885">
    <property type="entry name" value="PPR_rpt"/>
</dbReference>
<evidence type="ECO:0000256" key="2">
    <source>
        <dbReference type="ARBA" id="ARBA00022737"/>
    </source>
</evidence>
<feature type="repeat" description="PPR" evidence="3">
    <location>
        <begin position="223"/>
        <end position="257"/>
    </location>
</feature>
<keyword evidence="5" id="KW-1185">Reference proteome</keyword>
<feature type="repeat" description="PPR" evidence="3">
    <location>
        <begin position="188"/>
        <end position="222"/>
    </location>
</feature>
<name>A0A2I0ARS2_9ASPA</name>
<evidence type="ECO:0000313" key="5">
    <source>
        <dbReference type="Proteomes" id="UP000236161"/>
    </source>
</evidence>
<dbReference type="InterPro" id="IPR011990">
    <property type="entry name" value="TPR-like_helical_dom_sf"/>
</dbReference>
<dbReference type="Proteomes" id="UP000236161">
    <property type="component" value="Unassembled WGS sequence"/>
</dbReference>
<keyword evidence="4" id="KW-0489">Methyltransferase</keyword>
<feature type="repeat" description="PPR" evidence="3">
    <location>
        <begin position="363"/>
        <end position="397"/>
    </location>
</feature>